<evidence type="ECO:0000313" key="1">
    <source>
        <dbReference type="EMBL" id="TPP56191.1"/>
    </source>
</evidence>
<comment type="caution">
    <text evidence="1">The sequence shown here is derived from an EMBL/GenBank/DDBJ whole genome shotgun (WGS) entry which is preliminary data.</text>
</comment>
<name>A0A504Y6E6_FASGI</name>
<reference evidence="1 2" key="1">
    <citation type="submission" date="2019-04" db="EMBL/GenBank/DDBJ databases">
        <title>Annotation for the trematode Fasciola gigantica.</title>
        <authorList>
            <person name="Choi Y.-J."/>
        </authorList>
    </citation>
    <scope>NUCLEOTIDE SEQUENCE [LARGE SCALE GENOMIC DNA]</scope>
    <source>
        <strain evidence="1">Uganda_cow_1</strain>
    </source>
</reference>
<dbReference type="AlphaFoldDB" id="A0A504Y6E6"/>
<organism evidence="1 2">
    <name type="scientific">Fasciola gigantica</name>
    <name type="common">Giant liver fluke</name>
    <dbReference type="NCBI Taxonomy" id="46835"/>
    <lineage>
        <taxon>Eukaryota</taxon>
        <taxon>Metazoa</taxon>
        <taxon>Spiralia</taxon>
        <taxon>Lophotrochozoa</taxon>
        <taxon>Platyhelminthes</taxon>
        <taxon>Trematoda</taxon>
        <taxon>Digenea</taxon>
        <taxon>Plagiorchiida</taxon>
        <taxon>Echinostomata</taxon>
        <taxon>Echinostomatoidea</taxon>
        <taxon>Fasciolidae</taxon>
        <taxon>Fasciola</taxon>
    </lineage>
</organism>
<gene>
    <name evidence="1" type="ORF">FGIG_08560</name>
</gene>
<sequence length="195" mass="22406">MLIEIQKRWPGQKKLHLNPHFSMNPVCYQILFAIESLNNSMNSIVLGCRSQLTLNNESLALIYLAVSPTKRNFDSGHETMATEERGNLLIELEKVLTKHFEISSHHIRIQHFLLTGYALQITLLLRKMDLRYPLIRASMRTEKGTSSLYAEVDLWYDVTEIDEQRQEAIISLSNEISEASNRKAKLGSFEEGSKI</sequence>
<dbReference type="Proteomes" id="UP000316759">
    <property type="component" value="Unassembled WGS sequence"/>
</dbReference>
<keyword evidence="2" id="KW-1185">Reference proteome</keyword>
<evidence type="ECO:0000313" key="2">
    <source>
        <dbReference type="Proteomes" id="UP000316759"/>
    </source>
</evidence>
<proteinExistence type="predicted"/>
<dbReference type="EMBL" id="SUNJ01014888">
    <property type="protein sequence ID" value="TPP56191.1"/>
    <property type="molecule type" value="Genomic_DNA"/>
</dbReference>
<protein>
    <submittedName>
        <fullName evidence="1">Uncharacterized protein</fullName>
    </submittedName>
</protein>
<accession>A0A504Y6E6</accession>